<accession>A0A0E9SZ68</accession>
<sequence>MPRNTLNADSTDDSKRHTPPNHMRSNLKTSSL</sequence>
<evidence type="ECO:0000256" key="1">
    <source>
        <dbReference type="SAM" id="MobiDB-lite"/>
    </source>
</evidence>
<feature type="compositionally biased region" description="Polar residues" evidence="1">
    <location>
        <begin position="23"/>
        <end position="32"/>
    </location>
</feature>
<evidence type="ECO:0000313" key="2">
    <source>
        <dbReference type="EMBL" id="JAH45783.1"/>
    </source>
</evidence>
<feature type="region of interest" description="Disordered" evidence="1">
    <location>
        <begin position="1"/>
        <end position="32"/>
    </location>
</feature>
<reference evidence="2" key="1">
    <citation type="submission" date="2014-11" db="EMBL/GenBank/DDBJ databases">
        <authorList>
            <person name="Amaro Gonzalez C."/>
        </authorList>
    </citation>
    <scope>NUCLEOTIDE SEQUENCE</scope>
</reference>
<organism evidence="2">
    <name type="scientific">Anguilla anguilla</name>
    <name type="common">European freshwater eel</name>
    <name type="synonym">Muraena anguilla</name>
    <dbReference type="NCBI Taxonomy" id="7936"/>
    <lineage>
        <taxon>Eukaryota</taxon>
        <taxon>Metazoa</taxon>
        <taxon>Chordata</taxon>
        <taxon>Craniata</taxon>
        <taxon>Vertebrata</taxon>
        <taxon>Euteleostomi</taxon>
        <taxon>Actinopterygii</taxon>
        <taxon>Neopterygii</taxon>
        <taxon>Teleostei</taxon>
        <taxon>Anguilliformes</taxon>
        <taxon>Anguillidae</taxon>
        <taxon>Anguilla</taxon>
    </lineage>
</organism>
<proteinExistence type="predicted"/>
<name>A0A0E9SZ68_ANGAN</name>
<dbReference type="AlphaFoldDB" id="A0A0E9SZ68"/>
<dbReference type="EMBL" id="GBXM01062794">
    <property type="protein sequence ID" value="JAH45783.1"/>
    <property type="molecule type" value="Transcribed_RNA"/>
</dbReference>
<reference evidence="2" key="2">
    <citation type="journal article" date="2015" name="Fish Shellfish Immunol.">
        <title>Early steps in the European eel (Anguilla anguilla)-Vibrio vulnificus interaction in the gills: Role of the RtxA13 toxin.</title>
        <authorList>
            <person name="Callol A."/>
            <person name="Pajuelo D."/>
            <person name="Ebbesson L."/>
            <person name="Teles M."/>
            <person name="MacKenzie S."/>
            <person name="Amaro C."/>
        </authorList>
    </citation>
    <scope>NUCLEOTIDE SEQUENCE</scope>
</reference>
<protein>
    <submittedName>
        <fullName evidence="2">Uncharacterized protein</fullName>
    </submittedName>
</protein>